<dbReference type="Proteomes" id="UP000077755">
    <property type="component" value="Chromosome 1"/>
</dbReference>
<keyword evidence="2" id="KW-0328">Glycosyltransferase</keyword>
<evidence type="ECO:0000256" key="6">
    <source>
        <dbReference type="ARBA" id="ARBA00023136"/>
    </source>
</evidence>
<dbReference type="AlphaFoldDB" id="A0A166HWF1"/>
<name>A0A166HWF1_DAUCS</name>
<evidence type="ECO:0000313" key="11">
    <source>
        <dbReference type="EMBL" id="WOG84129.1"/>
    </source>
</evidence>
<accession>A0A166HWF1</accession>
<evidence type="ECO:0000256" key="7">
    <source>
        <dbReference type="ARBA" id="ARBA00023180"/>
    </source>
</evidence>
<dbReference type="KEGG" id="dcr:108222837"/>
<dbReference type="PANTHER" id="PTHR20961:SF38">
    <property type="entry name" value="PROTEIN O-LINKED-MANNOSE BETA-1,4-N-ACETYLGLUCOSAMINYLTRANSFERASE 2"/>
    <property type="match status" value="1"/>
</dbReference>
<dbReference type="EMBL" id="CP093343">
    <property type="protein sequence ID" value="WOG84129.1"/>
    <property type="molecule type" value="Genomic_DNA"/>
</dbReference>
<dbReference type="Pfam" id="PF04577">
    <property type="entry name" value="Glyco_transf_61"/>
    <property type="match status" value="1"/>
</dbReference>
<evidence type="ECO:0000313" key="10">
    <source>
        <dbReference type="EMBL" id="KZN10477.1"/>
    </source>
</evidence>
<dbReference type="OMA" id="DDDRRCM"/>
<dbReference type="PANTHER" id="PTHR20961">
    <property type="entry name" value="GLYCOSYLTRANSFERASE"/>
    <property type="match status" value="1"/>
</dbReference>
<organism evidence="10">
    <name type="scientific">Daucus carota subsp. sativus</name>
    <name type="common">Carrot</name>
    <dbReference type="NCBI Taxonomy" id="79200"/>
    <lineage>
        <taxon>Eukaryota</taxon>
        <taxon>Viridiplantae</taxon>
        <taxon>Streptophyta</taxon>
        <taxon>Embryophyta</taxon>
        <taxon>Tracheophyta</taxon>
        <taxon>Spermatophyta</taxon>
        <taxon>Magnoliopsida</taxon>
        <taxon>eudicotyledons</taxon>
        <taxon>Gunneridae</taxon>
        <taxon>Pentapetalae</taxon>
        <taxon>asterids</taxon>
        <taxon>campanulids</taxon>
        <taxon>Apiales</taxon>
        <taxon>Apiaceae</taxon>
        <taxon>Apioideae</taxon>
        <taxon>Scandiceae</taxon>
        <taxon>Daucinae</taxon>
        <taxon>Daucus</taxon>
        <taxon>Daucus sect. Daucus</taxon>
    </lineage>
</organism>
<dbReference type="STRING" id="79200.A0A166HWF1"/>
<evidence type="ECO:0000256" key="8">
    <source>
        <dbReference type="SAM" id="Phobius"/>
    </source>
</evidence>
<reference evidence="10" key="1">
    <citation type="journal article" date="2016" name="Nat. Genet.">
        <title>A high-quality carrot genome assembly provides new insights into carotenoid accumulation and asterid genome evolution.</title>
        <authorList>
            <person name="Iorizzo M."/>
            <person name="Ellison S."/>
            <person name="Senalik D."/>
            <person name="Zeng P."/>
            <person name="Satapoomin P."/>
            <person name="Huang J."/>
            <person name="Bowman M."/>
            <person name="Iovene M."/>
            <person name="Sanseverino W."/>
            <person name="Cavagnaro P."/>
            <person name="Yildiz M."/>
            <person name="Macko-Podgorni A."/>
            <person name="Moranska E."/>
            <person name="Grzebelus E."/>
            <person name="Grzebelus D."/>
            <person name="Ashrafi H."/>
            <person name="Zheng Z."/>
            <person name="Cheng S."/>
            <person name="Spooner D."/>
            <person name="Van Deynze A."/>
            <person name="Simon P."/>
        </authorList>
    </citation>
    <scope>NUCLEOTIDE SEQUENCE [LARGE SCALE GENOMIC DNA]</scope>
    <source>
        <tissue evidence="10">Leaf</tissue>
    </source>
</reference>
<dbReference type="InterPro" id="IPR049625">
    <property type="entry name" value="Glyco_transf_61_cat"/>
</dbReference>
<evidence type="ECO:0000256" key="4">
    <source>
        <dbReference type="ARBA" id="ARBA00022692"/>
    </source>
</evidence>
<dbReference type="InterPro" id="IPR007657">
    <property type="entry name" value="Glycosyltransferase_61"/>
</dbReference>
<keyword evidence="5 8" id="KW-1133">Transmembrane helix</keyword>
<dbReference type="GO" id="GO:0016763">
    <property type="term" value="F:pentosyltransferase activity"/>
    <property type="evidence" value="ECO:0007669"/>
    <property type="project" value="UniProtKB-ARBA"/>
</dbReference>
<keyword evidence="12" id="KW-1185">Reference proteome</keyword>
<dbReference type="Gramene" id="KZN10477">
    <property type="protein sequence ID" value="KZN10477"/>
    <property type="gene ID" value="DCAR_003133"/>
</dbReference>
<comment type="subcellular location">
    <subcellularLocation>
        <location evidence="1">Golgi apparatus membrane</location>
        <topology evidence="1">Single-pass type II membrane protein</topology>
    </subcellularLocation>
</comment>
<evidence type="ECO:0000256" key="3">
    <source>
        <dbReference type="ARBA" id="ARBA00022679"/>
    </source>
</evidence>
<protein>
    <recommendedName>
        <fullName evidence="9">Glycosyltransferase 61 catalytic domain-containing protein</fullName>
    </recommendedName>
</protein>
<evidence type="ECO:0000313" key="12">
    <source>
        <dbReference type="Proteomes" id="UP000077755"/>
    </source>
</evidence>
<evidence type="ECO:0000256" key="5">
    <source>
        <dbReference type="ARBA" id="ARBA00022989"/>
    </source>
</evidence>
<keyword evidence="3" id="KW-0808">Transferase</keyword>
<dbReference type="GO" id="GO:0000139">
    <property type="term" value="C:Golgi membrane"/>
    <property type="evidence" value="ECO:0007669"/>
    <property type="project" value="UniProtKB-SubCell"/>
</dbReference>
<gene>
    <name evidence="10" type="ORF">DCAR_003133</name>
    <name evidence="11" type="ORF">DCAR_0103310</name>
</gene>
<evidence type="ECO:0000256" key="2">
    <source>
        <dbReference type="ARBA" id="ARBA00022676"/>
    </source>
</evidence>
<sequence length="482" mass="55101">MTKELSSKALARKPQRPPPSLKFQKFLLYLLVTCVTIFVLFQIQSLRTPSTTPAALPPTWTSFQYWQNLISKTEITLKSCTKKLDSTASKLKESVTFLPLKDLRYAHAAQEGHTWFMSSMYDTQEKGEAQYQQFPSNSSKGRLLCIKGHDNHDGAWNSYALAWPEALPRNATLMKGLTFISNNHYNYANLWHGLSALVPFVSWHIKNECATPSRWILYHKGELRYKMAGWLRNLMEATYSETVNIQTFEGFGDDEPLCFEKAVVMRHSEGGMSGENLMQVYDLVRCKARILCNVSLEDSSEGKIGMTLLMRTGGRSFQNESEVVRIFDGECRKVEGCRIMVAHSDNLTFCEQVQLMSSTDILITPHGAQLTNLFLMDKNSSVMEFYPKGWLKLAGIGQFVYKWMTRWSGMKHQGAWHDPDGDQCPYSEDDRRCMSIYKDGKIGYNETHFAEWGRNVLNEVKRKKTEEASQGRLTNSHQCICA</sequence>
<evidence type="ECO:0000259" key="9">
    <source>
        <dbReference type="Pfam" id="PF04577"/>
    </source>
</evidence>
<feature type="domain" description="Glycosyltransferase 61 catalytic" evidence="9">
    <location>
        <begin position="305"/>
        <end position="383"/>
    </location>
</feature>
<keyword evidence="7" id="KW-0325">Glycoprotein</keyword>
<keyword evidence="6 8" id="KW-0472">Membrane</keyword>
<keyword evidence="4 8" id="KW-0812">Transmembrane</keyword>
<feature type="transmembrane region" description="Helical" evidence="8">
    <location>
        <begin position="26"/>
        <end position="43"/>
    </location>
</feature>
<dbReference type="EMBL" id="LNRQ01000001">
    <property type="protein sequence ID" value="KZN10477.1"/>
    <property type="molecule type" value="Genomic_DNA"/>
</dbReference>
<proteinExistence type="predicted"/>
<evidence type="ECO:0000256" key="1">
    <source>
        <dbReference type="ARBA" id="ARBA00004323"/>
    </source>
</evidence>
<reference evidence="11" key="2">
    <citation type="submission" date="2022-03" db="EMBL/GenBank/DDBJ databases">
        <title>Draft title - Genomic analysis of global carrot germplasm unveils the trajectory of domestication and the origin of high carotenoid orange carrot.</title>
        <authorList>
            <person name="Iorizzo M."/>
            <person name="Ellison S."/>
            <person name="Senalik D."/>
            <person name="Macko-Podgorni A."/>
            <person name="Grzebelus D."/>
            <person name="Bostan H."/>
            <person name="Rolling W."/>
            <person name="Curaba J."/>
            <person name="Simon P."/>
        </authorList>
    </citation>
    <scope>NUCLEOTIDE SEQUENCE</scope>
    <source>
        <tissue evidence="11">Leaf</tissue>
    </source>
</reference>
<dbReference type="OrthoDB" id="529273at2759"/>